<keyword evidence="2 3" id="KW-0501">Molybdenum cofactor biosynthesis</keyword>
<comment type="subcellular location">
    <subcellularLocation>
        <location evidence="3">Cytoplasm</location>
    </subcellularLocation>
</comment>
<dbReference type="AlphaFoldDB" id="A0A6H1ULY9"/>
<dbReference type="KEGG" id="fes:HER31_04650"/>
<dbReference type="SUPFAM" id="SSF53927">
    <property type="entry name" value="Cytidine deaminase-like"/>
    <property type="match status" value="1"/>
</dbReference>
<evidence type="ECO:0000256" key="3">
    <source>
        <dbReference type="HAMAP-Rule" id="MF_00187"/>
    </source>
</evidence>
<dbReference type="Gene3D" id="3.10.20.10">
    <property type="match status" value="1"/>
</dbReference>
<name>A0A6H1ULY9_9GAMM</name>
<reference evidence="4 5" key="1">
    <citation type="submission" date="2020-04" db="EMBL/GenBank/DDBJ databases">
        <title>Ferrimonas sp. S7 isolated from sea water.</title>
        <authorList>
            <person name="Bae S.S."/>
            <person name="Baek K."/>
        </authorList>
    </citation>
    <scope>NUCLEOTIDE SEQUENCE [LARGE SCALE GENOMIC DNA]</scope>
    <source>
        <strain evidence="4 5">S7</strain>
    </source>
</reference>
<dbReference type="GO" id="GO:0097163">
    <property type="term" value="F:sulfur carrier activity"/>
    <property type="evidence" value="ECO:0007669"/>
    <property type="project" value="UniProtKB-UniRule"/>
</dbReference>
<dbReference type="NCBIfam" id="TIGR00129">
    <property type="entry name" value="fdhD_narQ"/>
    <property type="match status" value="1"/>
</dbReference>
<proteinExistence type="inferred from homology"/>
<dbReference type="EMBL" id="CP051180">
    <property type="protein sequence ID" value="QIZ78812.1"/>
    <property type="molecule type" value="Genomic_DNA"/>
</dbReference>
<accession>A0A6H1ULY9</accession>
<dbReference type="Gene3D" id="3.40.140.10">
    <property type="entry name" value="Cytidine Deaminase, domain 2"/>
    <property type="match status" value="1"/>
</dbReference>
<dbReference type="PIRSF" id="PIRSF015626">
    <property type="entry name" value="FdhD"/>
    <property type="match status" value="1"/>
</dbReference>
<dbReference type="GO" id="GO:0016783">
    <property type="term" value="F:sulfurtransferase activity"/>
    <property type="evidence" value="ECO:0007669"/>
    <property type="project" value="InterPro"/>
</dbReference>
<dbReference type="Pfam" id="PF02634">
    <property type="entry name" value="FdhD-NarQ"/>
    <property type="match status" value="1"/>
</dbReference>
<evidence type="ECO:0000256" key="1">
    <source>
        <dbReference type="ARBA" id="ARBA00022490"/>
    </source>
</evidence>
<comment type="similarity">
    <text evidence="3">Belongs to the FdhD family.</text>
</comment>
<dbReference type="InterPro" id="IPR003786">
    <property type="entry name" value="FdhD"/>
</dbReference>
<organism evidence="4 5">
    <name type="scientific">Ferrimonas lipolytica</name>
    <dbReference type="NCBI Taxonomy" id="2724191"/>
    <lineage>
        <taxon>Bacteria</taxon>
        <taxon>Pseudomonadati</taxon>
        <taxon>Pseudomonadota</taxon>
        <taxon>Gammaproteobacteria</taxon>
        <taxon>Alteromonadales</taxon>
        <taxon>Ferrimonadaceae</taxon>
        <taxon>Ferrimonas</taxon>
    </lineage>
</organism>
<dbReference type="GO" id="GO:0006777">
    <property type="term" value="P:Mo-molybdopterin cofactor biosynthetic process"/>
    <property type="evidence" value="ECO:0007669"/>
    <property type="project" value="UniProtKB-UniRule"/>
</dbReference>
<keyword evidence="5" id="KW-1185">Reference proteome</keyword>
<evidence type="ECO:0000313" key="4">
    <source>
        <dbReference type="EMBL" id="QIZ78812.1"/>
    </source>
</evidence>
<dbReference type="HAMAP" id="MF_00187">
    <property type="entry name" value="FdhD"/>
    <property type="match status" value="1"/>
</dbReference>
<feature type="active site" description="Cysteine persulfide intermediate" evidence="3">
    <location>
        <position position="111"/>
    </location>
</feature>
<evidence type="ECO:0000256" key="2">
    <source>
        <dbReference type="ARBA" id="ARBA00023150"/>
    </source>
</evidence>
<dbReference type="PANTHER" id="PTHR30592:SF1">
    <property type="entry name" value="SULFUR CARRIER PROTEIN FDHD"/>
    <property type="match status" value="1"/>
</dbReference>
<dbReference type="GO" id="GO:0005737">
    <property type="term" value="C:cytoplasm"/>
    <property type="evidence" value="ECO:0007669"/>
    <property type="project" value="UniProtKB-SubCell"/>
</dbReference>
<comment type="function">
    <text evidence="3">Required for formate dehydrogenase (FDH) activity. Acts as a sulfur carrier protein that transfers sulfur from IscS to the molybdenum cofactor prior to its insertion into FDH.</text>
</comment>
<protein>
    <recommendedName>
        <fullName evidence="3">Sulfur carrier protein FdhD</fullName>
    </recommendedName>
</protein>
<dbReference type="PANTHER" id="PTHR30592">
    <property type="entry name" value="FORMATE DEHYDROGENASE"/>
    <property type="match status" value="1"/>
</dbReference>
<sequence length="265" mass="29004">MAKSVSQSREIWRLQHDGDKRVFIDDLAAERAIALSYNGIAHTVLMCSDQDIIDLAYGFSFTEGIISHSREIYGVEIAQGCNGVEVKIELAGRRFEQLKRARRSMAGRTGCGICGAEQLDHVIRPLPRLANSKSMDFDAIELGMRQLKQRQWLNKLTGATHAAALLDQQGQLLLIREDVGRHIALDKLIGAMLQGEIQGHAIAVTSRASFEMVQKAASAGIEILLAVSAATELAVTVANNYQLTLVGFCRAGRANIYCQPSRIVS</sequence>
<evidence type="ECO:0000313" key="5">
    <source>
        <dbReference type="Proteomes" id="UP000501602"/>
    </source>
</evidence>
<keyword evidence="4" id="KW-0808">Transferase</keyword>
<dbReference type="InterPro" id="IPR016193">
    <property type="entry name" value="Cytidine_deaminase-like"/>
</dbReference>
<dbReference type="Proteomes" id="UP000501602">
    <property type="component" value="Chromosome"/>
</dbReference>
<gene>
    <name evidence="3 4" type="primary">fdhD</name>
    <name evidence="4" type="ORF">HER31_04650</name>
</gene>
<feature type="binding site" evidence="3">
    <location>
        <begin position="248"/>
        <end position="253"/>
    </location>
    <ligand>
        <name>Mo-bis(molybdopterin guanine dinucleotide)</name>
        <dbReference type="ChEBI" id="CHEBI:60539"/>
    </ligand>
</feature>
<keyword evidence="1 3" id="KW-0963">Cytoplasm</keyword>